<sequence>MAEIVSSAIVQETVSKILSGLVQKYEEKEESKLNTNLERLEMAQIRLEAALETSNKWQITDASLLRWRKKLKRAALECDETLHKCKKRVLEDEQLEHEVRKYSLPDRIVHATKSFIFSIFNLDNKRLSRSIVKRFEWYADGANEFLRFIEHGGTPRHQMPFNSFVRNLFEGKQLDYKIIRGNGNPSFQLSLIPFITEEYGIEARLIFNQNDGTPEGNIYFLITIQLSESTDIVGITIKCLQLFAPHFKCKVENIWKELTQLPTQYLSWVPYVYSSQKDIHSLVSQWFRPNQLCCKQHDKHELRRISNMDMAKLCDVSLEPVIEFNLQCQVSLPVYNNQKNSLSEDTMSLQDSPYLRAGISFSPHGSSEDMLPANKSSVLVAIVGGEHQCLNTDIALEQLEEFMLPKAIGYFCQNAEATVYRMIWRSKHVSALINVEKPSISRQRTSMKTRRTFGRRTKRKLIQGKDQELQNHTRMITHLLGLWVAHSPVRLQRPIMDWMQKEKDSELASRNSKCRDP</sequence>
<dbReference type="InterPro" id="IPR013181">
    <property type="entry name" value="DUF1719"/>
</dbReference>
<proteinExistence type="predicted"/>
<keyword evidence="2" id="KW-1185">Reference proteome</keyword>
<dbReference type="AlphaFoldDB" id="A0ABC9AWN4"/>
<organism evidence="1 2">
    <name type="scientific">Urochloa decumbens</name>
    <dbReference type="NCBI Taxonomy" id="240449"/>
    <lineage>
        <taxon>Eukaryota</taxon>
        <taxon>Viridiplantae</taxon>
        <taxon>Streptophyta</taxon>
        <taxon>Embryophyta</taxon>
        <taxon>Tracheophyta</taxon>
        <taxon>Spermatophyta</taxon>
        <taxon>Magnoliopsida</taxon>
        <taxon>Liliopsida</taxon>
        <taxon>Poales</taxon>
        <taxon>Poaceae</taxon>
        <taxon>PACMAD clade</taxon>
        <taxon>Panicoideae</taxon>
        <taxon>Panicodae</taxon>
        <taxon>Paniceae</taxon>
        <taxon>Melinidinae</taxon>
        <taxon>Urochloa</taxon>
    </lineage>
</organism>
<reference evidence="1 2" key="2">
    <citation type="submission" date="2024-10" db="EMBL/GenBank/DDBJ databases">
        <authorList>
            <person name="Ryan C."/>
        </authorList>
    </citation>
    <scope>NUCLEOTIDE SEQUENCE [LARGE SCALE GENOMIC DNA]</scope>
</reference>
<evidence type="ECO:0000313" key="2">
    <source>
        <dbReference type="Proteomes" id="UP001497457"/>
    </source>
</evidence>
<dbReference type="SMART" id="SM01157">
    <property type="entry name" value="DUF1719"/>
    <property type="match status" value="1"/>
</dbReference>
<dbReference type="Pfam" id="PF08224">
    <property type="entry name" value="DUF1719"/>
    <property type="match status" value="1"/>
</dbReference>
<dbReference type="PANTHER" id="PTHR33377">
    <property type="entry name" value="OS10G0134700 PROTEIN-RELATED"/>
    <property type="match status" value="1"/>
</dbReference>
<evidence type="ECO:0008006" key="3">
    <source>
        <dbReference type="Google" id="ProtNLM"/>
    </source>
</evidence>
<gene>
    <name evidence="1" type="ORF">URODEC1_LOCUS58566</name>
</gene>
<evidence type="ECO:0000313" key="1">
    <source>
        <dbReference type="EMBL" id="CAL4986881.1"/>
    </source>
</evidence>
<accession>A0ABC9AWN4</accession>
<dbReference type="PANTHER" id="PTHR33377:SF31">
    <property type="entry name" value="RX N-TERMINAL DOMAIN-CONTAINING PROTEIN"/>
    <property type="match status" value="1"/>
</dbReference>
<dbReference type="Proteomes" id="UP001497457">
    <property type="component" value="Chromosome 23rd"/>
</dbReference>
<reference evidence="2" key="1">
    <citation type="submission" date="2024-06" db="EMBL/GenBank/DDBJ databases">
        <authorList>
            <person name="Ryan C."/>
        </authorList>
    </citation>
    <scope>NUCLEOTIDE SEQUENCE [LARGE SCALE GENOMIC DNA]</scope>
</reference>
<dbReference type="EMBL" id="OZ075133">
    <property type="protein sequence ID" value="CAL4986881.1"/>
    <property type="molecule type" value="Genomic_DNA"/>
</dbReference>
<protein>
    <recommendedName>
        <fullName evidence="3">Rx N-terminal domain-containing protein</fullName>
    </recommendedName>
</protein>
<name>A0ABC9AWN4_9POAL</name>